<protein>
    <submittedName>
        <fullName evidence="1">Uncharacterized protein</fullName>
    </submittedName>
</protein>
<organism evidence="1 2">
    <name type="scientific">Limnochorda pilosa</name>
    <dbReference type="NCBI Taxonomy" id="1555112"/>
    <lineage>
        <taxon>Bacteria</taxon>
        <taxon>Bacillati</taxon>
        <taxon>Bacillota</taxon>
        <taxon>Limnochordia</taxon>
        <taxon>Limnochordales</taxon>
        <taxon>Limnochordaceae</taxon>
        <taxon>Limnochorda</taxon>
    </lineage>
</organism>
<evidence type="ECO:0000313" key="2">
    <source>
        <dbReference type="Proteomes" id="UP000065807"/>
    </source>
</evidence>
<name>A0A0K2SR46_LIMPI</name>
<dbReference type="KEGG" id="lpil:LIP_3482"/>
<dbReference type="AlphaFoldDB" id="A0A0K2SR46"/>
<dbReference type="Proteomes" id="UP000065807">
    <property type="component" value="Chromosome"/>
</dbReference>
<keyword evidence="2" id="KW-1185">Reference proteome</keyword>
<dbReference type="EMBL" id="AP014924">
    <property type="protein sequence ID" value="BAS29294.1"/>
    <property type="molecule type" value="Genomic_DNA"/>
</dbReference>
<gene>
    <name evidence="1" type="ORF">LIP_3482</name>
</gene>
<reference evidence="2" key="2">
    <citation type="journal article" date="2016" name="Int. J. Syst. Evol. Microbiol.">
        <title>Complete genome sequence and cell structure of Limnochorda pilosa, a Gram-negative spore-former within the phylum Firmicutes.</title>
        <authorList>
            <person name="Watanabe M."/>
            <person name="Kojima H."/>
            <person name="Fukui M."/>
        </authorList>
    </citation>
    <scope>NUCLEOTIDE SEQUENCE [LARGE SCALE GENOMIC DNA]</scope>
    <source>
        <strain evidence="2">HC45</strain>
    </source>
</reference>
<accession>A0A0K2SR46</accession>
<evidence type="ECO:0000313" key="1">
    <source>
        <dbReference type="EMBL" id="BAS29294.1"/>
    </source>
</evidence>
<sequence>MMNRLDQNASPELLRQIALDRHRRLLREAEAERALRAAGTRPHGDRRPAGRLLGVMERILRRRPAGA</sequence>
<reference evidence="2" key="1">
    <citation type="submission" date="2015-07" db="EMBL/GenBank/DDBJ databases">
        <title>Complete genome sequence and phylogenetic analysis of Limnochorda pilosa.</title>
        <authorList>
            <person name="Watanabe M."/>
            <person name="Kojima H."/>
            <person name="Fukui M."/>
        </authorList>
    </citation>
    <scope>NUCLEOTIDE SEQUENCE [LARGE SCALE GENOMIC DNA]</scope>
    <source>
        <strain evidence="2">HC45</strain>
    </source>
</reference>
<proteinExistence type="predicted"/>